<keyword evidence="3" id="KW-1185">Reference proteome</keyword>
<evidence type="ECO:0000313" key="2">
    <source>
        <dbReference type="EMBL" id="VDK37671.1"/>
    </source>
</evidence>
<dbReference type="Proteomes" id="UP000281553">
    <property type="component" value="Unassembled WGS sequence"/>
</dbReference>
<feature type="compositionally biased region" description="Basic and acidic residues" evidence="1">
    <location>
        <begin position="71"/>
        <end position="84"/>
    </location>
</feature>
<reference evidence="2 3" key="1">
    <citation type="submission" date="2018-11" db="EMBL/GenBank/DDBJ databases">
        <authorList>
            <consortium name="Pathogen Informatics"/>
        </authorList>
    </citation>
    <scope>NUCLEOTIDE SEQUENCE [LARGE SCALE GENOMIC DNA]</scope>
</reference>
<dbReference type="OrthoDB" id="10669841at2759"/>
<evidence type="ECO:0000313" key="3">
    <source>
        <dbReference type="Proteomes" id="UP000281553"/>
    </source>
</evidence>
<organism evidence="2 3">
    <name type="scientific">Dibothriocephalus latus</name>
    <name type="common">Fish tapeworm</name>
    <name type="synonym">Diphyllobothrium latum</name>
    <dbReference type="NCBI Taxonomy" id="60516"/>
    <lineage>
        <taxon>Eukaryota</taxon>
        <taxon>Metazoa</taxon>
        <taxon>Spiralia</taxon>
        <taxon>Lophotrochozoa</taxon>
        <taxon>Platyhelminthes</taxon>
        <taxon>Cestoda</taxon>
        <taxon>Eucestoda</taxon>
        <taxon>Diphyllobothriidea</taxon>
        <taxon>Diphyllobothriidae</taxon>
        <taxon>Dibothriocephalus</taxon>
    </lineage>
</organism>
<accession>A0A3P6R147</accession>
<dbReference type="EMBL" id="UYRU01004614">
    <property type="protein sequence ID" value="VDK37671.1"/>
    <property type="molecule type" value="Genomic_DNA"/>
</dbReference>
<feature type="region of interest" description="Disordered" evidence="1">
    <location>
        <begin position="49"/>
        <end position="98"/>
    </location>
</feature>
<gene>
    <name evidence="2" type="ORF">DILT_LOCUS887</name>
</gene>
<sequence length="98" mass="11035">MSVRKELRGSEETLKTPVIFTTKADIWPPFQMNIISGMESLVELPSMSTTAGAVNTTTDVKRQAEEEEEKEDNKEEECGREAVSSRKRITYPFDGALH</sequence>
<dbReference type="AlphaFoldDB" id="A0A3P6R147"/>
<protein>
    <submittedName>
        <fullName evidence="2">Uncharacterized protein</fullName>
    </submittedName>
</protein>
<proteinExistence type="predicted"/>
<name>A0A3P6R147_DIBLA</name>
<feature type="compositionally biased region" description="Polar residues" evidence="1">
    <location>
        <begin position="49"/>
        <end position="58"/>
    </location>
</feature>
<evidence type="ECO:0000256" key="1">
    <source>
        <dbReference type="SAM" id="MobiDB-lite"/>
    </source>
</evidence>